<organism evidence="2">
    <name type="scientific">Odontella aurita</name>
    <dbReference type="NCBI Taxonomy" id="265563"/>
    <lineage>
        <taxon>Eukaryota</taxon>
        <taxon>Sar</taxon>
        <taxon>Stramenopiles</taxon>
        <taxon>Ochrophyta</taxon>
        <taxon>Bacillariophyta</taxon>
        <taxon>Mediophyceae</taxon>
        <taxon>Biddulphiophycidae</taxon>
        <taxon>Eupodiscales</taxon>
        <taxon>Odontellaceae</taxon>
        <taxon>Odontella</taxon>
    </lineage>
</organism>
<feature type="compositionally biased region" description="Basic residues" evidence="1">
    <location>
        <begin position="1"/>
        <end position="16"/>
    </location>
</feature>
<feature type="compositionally biased region" description="Acidic residues" evidence="1">
    <location>
        <begin position="59"/>
        <end position="71"/>
    </location>
</feature>
<proteinExistence type="predicted"/>
<sequence>MVRAKAGSKRRTLHKNTSRDDRSEKRRKVSDKDGGEDGQAAGNGHMEKEQGESNPLSEPESDAEKPEEEEREAGPHGNAVPCSDAREEETEFAPWLRAIRKSYKSGRMQIRAPAPRPTPRGDGGGIGLGRVRVEEDVRPPEEIYGRSTCTSSFPRVL</sequence>
<protein>
    <submittedName>
        <fullName evidence="2">Uncharacterized protein</fullName>
    </submittedName>
</protein>
<name>A0A7S4JAU6_9STRA</name>
<dbReference type="AlphaFoldDB" id="A0A7S4JAU6"/>
<dbReference type="EMBL" id="HBKQ01036386">
    <property type="protein sequence ID" value="CAE2257812.1"/>
    <property type="molecule type" value="Transcribed_RNA"/>
</dbReference>
<feature type="compositionally biased region" description="Basic and acidic residues" evidence="1">
    <location>
        <begin position="17"/>
        <end position="35"/>
    </location>
</feature>
<evidence type="ECO:0000256" key="1">
    <source>
        <dbReference type="SAM" id="MobiDB-lite"/>
    </source>
</evidence>
<gene>
    <name evidence="2" type="ORF">OAUR00152_LOCUS25050</name>
</gene>
<reference evidence="2" key="1">
    <citation type="submission" date="2021-01" db="EMBL/GenBank/DDBJ databases">
        <authorList>
            <person name="Corre E."/>
            <person name="Pelletier E."/>
            <person name="Niang G."/>
            <person name="Scheremetjew M."/>
            <person name="Finn R."/>
            <person name="Kale V."/>
            <person name="Holt S."/>
            <person name="Cochrane G."/>
            <person name="Meng A."/>
            <person name="Brown T."/>
            <person name="Cohen L."/>
        </authorList>
    </citation>
    <scope>NUCLEOTIDE SEQUENCE</scope>
    <source>
        <strain evidence="2">Isolate 1302-5</strain>
    </source>
</reference>
<accession>A0A7S4JAU6</accession>
<feature type="region of interest" description="Disordered" evidence="1">
    <location>
        <begin position="1"/>
        <end position="90"/>
    </location>
</feature>
<feature type="region of interest" description="Disordered" evidence="1">
    <location>
        <begin position="106"/>
        <end position="134"/>
    </location>
</feature>
<evidence type="ECO:0000313" key="2">
    <source>
        <dbReference type="EMBL" id="CAE2257812.1"/>
    </source>
</evidence>